<dbReference type="SUPFAM" id="SSF52540">
    <property type="entry name" value="P-loop containing nucleoside triphosphate hydrolases"/>
    <property type="match status" value="1"/>
</dbReference>
<dbReference type="EMBL" id="JAAAUY010000515">
    <property type="protein sequence ID" value="KAF9328991.1"/>
    <property type="molecule type" value="Genomic_DNA"/>
</dbReference>
<dbReference type="InterPro" id="IPR027417">
    <property type="entry name" value="P-loop_NTPase"/>
</dbReference>
<dbReference type="Gene3D" id="3.40.50.300">
    <property type="entry name" value="P-loop containing nucleotide triphosphate hydrolases"/>
    <property type="match status" value="1"/>
</dbReference>
<gene>
    <name evidence="6" type="ORF">BG006_007910</name>
</gene>
<evidence type="ECO:0000256" key="5">
    <source>
        <dbReference type="ARBA" id="ARBA00023136"/>
    </source>
</evidence>
<evidence type="ECO:0000313" key="7">
    <source>
        <dbReference type="Proteomes" id="UP000696485"/>
    </source>
</evidence>
<proteinExistence type="predicted"/>
<evidence type="ECO:0000256" key="4">
    <source>
        <dbReference type="ARBA" id="ARBA00022989"/>
    </source>
</evidence>
<name>A0A9P5SJG6_9FUNG</name>
<dbReference type="Proteomes" id="UP000696485">
    <property type="component" value="Unassembled WGS sequence"/>
</dbReference>
<comment type="subcellular location">
    <subcellularLocation>
        <location evidence="1">Membrane</location>
        <topology evidence="1">Multi-pass membrane protein</topology>
    </subcellularLocation>
</comment>
<keyword evidence="2" id="KW-0813">Transport</keyword>
<evidence type="ECO:0008006" key="8">
    <source>
        <dbReference type="Google" id="ProtNLM"/>
    </source>
</evidence>
<keyword evidence="4" id="KW-1133">Transmembrane helix</keyword>
<dbReference type="GO" id="GO:0042626">
    <property type="term" value="F:ATPase-coupled transmembrane transporter activity"/>
    <property type="evidence" value="ECO:0007669"/>
    <property type="project" value="TreeGrafter"/>
</dbReference>
<organism evidence="6 7">
    <name type="scientific">Podila minutissima</name>
    <dbReference type="NCBI Taxonomy" id="64525"/>
    <lineage>
        <taxon>Eukaryota</taxon>
        <taxon>Fungi</taxon>
        <taxon>Fungi incertae sedis</taxon>
        <taxon>Mucoromycota</taxon>
        <taxon>Mortierellomycotina</taxon>
        <taxon>Mortierellomycetes</taxon>
        <taxon>Mortierellales</taxon>
        <taxon>Mortierellaceae</taxon>
        <taxon>Podila</taxon>
    </lineage>
</organism>
<dbReference type="PANTHER" id="PTHR48041:SF2">
    <property type="entry name" value="ATP-DEPENDENT PERMEASE-RELATED"/>
    <property type="match status" value="1"/>
</dbReference>
<accession>A0A9P5SJG6</accession>
<protein>
    <recommendedName>
        <fullName evidence="8">ABC transporter domain-containing protein</fullName>
    </recommendedName>
</protein>
<evidence type="ECO:0000313" key="6">
    <source>
        <dbReference type="EMBL" id="KAF9328991.1"/>
    </source>
</evidence>
<reference evidence="6" key="1">
    <citation type="journal article" date="2020" name="Fungal Divers.">
        <title>Resolving the Mortierellaceae phylogeny through synthesis of multi-gene phylogenetics and phylogenomics.</title>
        <authorList>
            <person name="Vandepol N."/>
            <person name="Liber J."/>
            <person name="Desiro A."/>
            <person name="Na H."/>
            <person name="Kennedy M."/>
            <person name="Barry K."/>
            <person name="Grigoriev I.V."/>
            <person name="Miller A.N."/>
            <person name="O'Donnell K."/>
            <person name="Stajich J.E."/>
            <person name="Bonito G."/>
        </authorList>
    </citation>
    <scope>NUCLEOTIDE SEQUENCE</scope>
    <source>
        <strain evidence="6">NVP1</strain>
    </source>
</reference>
<comment type="caution">
    <text evidence="6">The sequence shown here is derived from an EMBL/GenBank/DDBJ whole genome shotgun (WGS) entry which is preliminary data.</text>
</comment>
<keyword evidence="7" id="KW-1185">Reference proteome</keyword>
<dbReference type="GO" id="GO:0016020">
    <property type="term" value="C:membrane"/>
    <property type="evidence" value="ECO:0007669"/>
    <property type="project" value="UniProtKB-SubCell"/>
</dbReference>
<keyword evidence="5" id="KW-0472">Membrane</keyword>
<dbReference type="AlphaFoldDB" id="A0A9P5SJG6"/>
<sequence>MGISGAGKSTLVDILAGKIQGGKATGHILLNGKLVQSEIYRAVEYTAEYFNRRGVVCVSSYNIADYLLDIAMDHELVAKAKTMRRQGGLINHAMSASEITGILTVSCEITVPIERGQFRTTSLTENAYTLKKQKPVYSTSFLTRLRVIIKRNMADPDPRQDAGSPLRRVGGSSSLYWRPLLHCADGSGRALERSLFFLIALPGFSRIPALGAFIKTWTLSVNERSNGYYLPAPFIISTLMFDLIPPRIVLATLIDCISY</sequence>
<dbReference type="PANTHER" id="PTHR48041">
    <property type="entry name" value="ABC TRANSPORTER G FAMILY MEMBER 28"/>
    <property type="match status" value="1"/>
</dbReference>
<evidence type="ECO:0000256" key="2">
    <source>
        <dbReference type="ARBA" id="ARBA00022448"/>
    </source>
</evidence>
<evidence type="ECO:0000256" key="3">
    <source>
        <dbReference type="ARBA" id="ARBA00022692"/>
    </source>
</evidence>
<dbReference type="InterPro" id="IPR050352">
    <property type="entry name" value="ABCG_transporters"/>
</dbReference>
<keyword evidence="3" id="KW-0812">Transmembrane</keyword>
<evidence type="ECO:0000256" key="1">
    <source>
        <dbReference type="ARBA" id="ARBA00004141"/>
    </source>
</evidence>